<evidence type="ECO:0000256" key="1">
    <source>
        <dbReference type="SAM" id="MobiDB-lite"/>
    </source>
</evidence>
<reference evidence="2 3" key="1">
    <citation type="submission" date="2006-05" db="EMBL/GenBank/DDBJ databases">
        <authorList>
            <person name="Paulsen I."/>
        </authorList>
    </citation>
    <scope>NUCLEOTIDE SEQUENCE [LARGE SCALE GENOMIC DNA]</scope>
    <source>
        <strain evidence="2 3">GT1</strain>
    </source>
</reference>
<feature type="compositionally biased region" description="Polar residues" evidence="1">
    <location>
        <begin position="206"/>
        <end position="217"/>
    </location>
</feature>
<organism evidence="2 3">
    <name type="scientific">Toxoplasma gondii (strain ATCC 50853 / GT1)</name>
    <dbReference type="NCBI Taxonomy" id="507601"/>
    <lineage>
        <taxon>Eukaryota</taxon>
        <taxon>Sar</taxon>
        <taxon>Alveolata</taxon>
        <taxon>Apicomplexa</taxon>
        <taxon>Conoidasida</taxon>
        <taxon>Coccidia</taxon>
        <taxon>Eucoccidiorida</taxon>
        <taxon>Eimeriorina</taxon>
        <taxon>Sarcocystidae</taxon>
        <taxon>Toxoplasma</taxon>
    </lineage>
</organism>
<gene>
    <name evidence="2" type="ORF">TGGT1_239795</name>
</gene>
<evidence type="ECO:0000313" key="2">
    <source>
        <dbReference type="EMBL" id="EPR60439.1"/>
    </source>
</evidence>
<accession>S7W000</accession>
<dbReference type="AlphaFoldDB" id="S7W000"/>
<sequence length="332" mass="35585">MYVSPCASATSFLNAPESRDAQGHVSYSHIVVKRNKQADLPQNKAAAPTVINQLTKSTESRLCDTPIAESSLREQKDPPGAASYPASMGVRLPRPTPPETAHNVTAVERRLLRLLPGSVPETRSREVYTVPREVRWEKETKSVPVDRPPERSGVREKSSSIKAAVCAATQSIIPARAPSYSSPPDTLFGADGTIRLQKMGGAATDELTSQGKSSSLMSELPGPSGPRDLQESIAKTSKEKVQTQNGLLSFTRADRATGDPLRDDAPVTCRITLSGLQDLNEIDLSAIARDNKQAYTGGDSLNMASGSSPRVLLTSCSASTGHCQLPDSQRHK</sequence>
<dbReference type="Proteomes" id="UP000005641">
    <property type="component" value="Unassembled WGS sequence"/>
</dbReference>
<protein>
    <submittedName>
        <fullName evidence="2">Uncharacterized protein</fullName>
    </submittedName>
</protein>
<dbReference type="EMBL" id="AAQM03000183">
    <property type="protein sequence ID" value="EPR60439.1"/>
    <property type="molecule type" value="Genomic_DNA"/>
</dbReference>
<proteinExistence type="predicted"/>
<feature type="region of interest" description="Disordered" evidence="1">
    <location>
        <begin position="69"/>
        <end position="100"/>
    </location>
</feature>
<dbReference type="VEuPathDB" id="ToxoDB:TGGT1_239795"/>
<name>S7W000_TOXGG</name>
<comment type="caution">
    <text evidence="2">The sequence shown here is derived from an EMBL/GenBank/DDBJ whole genome shotgun (WGS) entry which is preliminary data.</text>
</comment>
<reference evidence="2 3" key="2">
    <citation type="submission" date="2013-05" db="EMBL/GenBank/DDBJ databases">
        <authorList>
            <person name="Sibley D."/>
            <person name="Venepally P."/>
            <person name="Karamycheva S."/>
            <person name="Hadjithomas M."/>
            <person name="Khan A."/>
            <person name="Brunk B."/>
            <person name="Roos D."/>
            <person name="Caler E."/>
            <person name="Lorenzi H."/>
        </authorList>
    </citation>
    <scope>NUCLEOTIDE SEQUENCE [LARGE SCALE GENOMIC DNA]</scope>
    <source>
        <strain evidence="2 3">GT1</strain>
    </source>
</reference>
<feature type="region of interest" description="Disordered" evidence="1">
    <location>
        <begin position="203"/>
        <end position="230"/>
    </location>
</feature>
<evidence type="ECO:0000313" key="3">
    <source>
        <dbReference type="Proteomes" id="UP000005641"/>
    </source>
</evidence>
<dbReference type="OrthoDB" id="10335365at2759"/>